<dbReference type="EMBL" id="JAYKBW010000008">
    <property type="protein sequence ID" value="MEB3075251.1"/>
    <property type="molecule type" value="Genomic_DNA"/>
</dbReference>
<proteinExistence type="predicted"/>
<keyword evidence="2" id="KW-1185">Reference proteome</keyword>
<reference evidence="1 2" key="1">
    <citation type="submission" date="2023-12" db="EMBL/GenBank/DDBJ databases">
        <title>Genomic sequences of Capnocytophaga and Parvimonas strains.</title>
        <authorList>
            <person name="Watt R.M."/>
            <person name="Wang M."/>
            <person name="Yang T."/>
            <person name="Tong W.M."/>
        </authorList>
    </citation>
    <scope>NUCLEOTIDE SEQUENCE [LARGE SCALE GENOMIC DNA]</scope>
    <source>
        <strain evidence="1 2">CCUG 13096</strain>
    </source>
</reference>
<sequence>MKKFLQQTYHLWLFAILITLVGCKKDELSLYGESFELNNPELTAALKAKGFSFEGNAIVIDDKLWNLTSLDLSGAGLKSVAGITIFKNLQQVNLSNNALGKAFDFSLLPEDIQQVNLSGNPIYEFKNLRPLQKLILPITAQYDMESLPAYAKAAKVDIQIASKDGSLKKYTTLREVPDPTLLELFKRLFPSLIVGDKIDISKPMRTAEISNPIVIGQYHYDPTGLEVDKSKIEKLDGLEYIINHPHYAGNIQIEMSEEKENTLPYLKIGKYTESVYFKWVNTPVLDLSQAENLKILGLSHNKAIKQIDLSHSKVFLQRGEKSILSGFGGDVLSLGDCSALEKITLPELSKAKNPIGVYMISLVALPKLQAFDMSKLQVINTLTLGGLPVTKITYPSQLAYFTHNGERDDDAGELNFSITQQIYELPQTKAFIQKYNGKITPNNNDLSDYGLEDYDWVQAQEDQDEN</sequence>
<dbReference type="Gene3D" id="3.80.10.10">
    <property type="entry name" value="Ribonuclease Inhibitor"/>
    <property type="match status" value="1"/>
</dbReference>
<dbReference type="SUPFAM" id="SSF52058">
    <property type="entry name" value="L domain-like"/>
    <property type="match status" value="1"/>
</dbReference>
<accession>A0ABU5Z8F6</accession>
<evidence type="ECO:0000313" key="1">
    <source>
        <dbReference type="EMBL" id="MEB3075251.1"/>
    </source>
</evidence>
<name>A0ABU5Z8F6_9FLAO</name>
<organism evidence="1 2">
    <name type="scientific">Capnocytophaga gingivalis</name>
    <dbReference type="NCBI Taxonomy" id="1017"/>
    <lineage>
        <taxon>Bacteria</taxon>
        <taxon>Pseudomonadati</taxon>
        <taxon>Bacteroidota</taxon>
        <taxon>Flavobacteriia</taxon>
        <taxon>Flavobacteriales</taxon>
        <taxon>Flavobacteriaceae</taxon>
        <taxon>Capnocytophaga</taxon>
    </lineage>
</organism>
<comment type="caution">
    <text evidence="1">The sequence shown here is derived from an EMBL/GenBank/DDBJ whole genome shotgun (WGS) entry which is preliminary data.</text>
</comment>
<dbReference type="RefSeq" id="WP_323983482.1">
    <property type="nucleotide sequence ID" value="NZ_JAYKBW010000008.1"/>
</dbReference>
<gene>
    <name evidence="1" type="ORF">VJJ08_08065</name>
</gene>
<dbReference type="PROSITE" id="PS51257">
    <property type="entry name" value="PROKAR_LIPOPROTEIN"/>
    <property type="match status" value="1"/>
</dbReference>
<protein>
    <submittedName>
        <fullName evidence="1">Leucine-rich repeat domain-containing protein</fullName>
    </submittedName>
</protein>
<dbReference type="Proteomes" id="UP001311730">
    <property type="component" value="Unassembled WGS sequence"/>
</dbReference>
<dbReference type="InterPro" id="IPR032675">
    <property type="entry name" value="LRR_dom_sf"/>
</dbReference>
<evidence type="ECO:0000313" key="2">
    <source>
        <dbReference type="Proteomes" id="UP001311730"/>
    </source>
</evidence>